<accession>A0A3B0ZH92</accession>
<name>A0A3B0ZH92_9ZZZZ</name>
<dbReference type="EMBL" id="UOFQ01000048">
    <property type="protein sequence ID" value="VAW86687.1"/>
    <property type="molecule type" value="Genomic_DNA"/>
</dbReference>
<evidence type="ECO:0000313" key="1">
    <source>
        <dbReference type="EMBL" id="VAW86687.1"/>
    </source>
</evidence>
<feature type="non-terminal residue" evidence="1">
    <location>
        <position position="1"/>
    </location>
</feature>
<organism evidence="1">
    <name type="scientific">hydrothermal vent metagenome</name>
    <dbReference type="NCBI Taxonomy" id="652676"/>
    <lineage>
        <taxon>unclassified sequences</taxon>
        <taxon>metagenomes</taxon>
        <taxon>ecological metagenomes</taxon>
    </lineage>
</organism>
<dbReference type="AlphaFoldDB" id="A0A3B0ZH92"/>
<proteinExistence type="predicted"/>
<protein>
    <submittedName>
        <fullName evidence="1">Uncharacterized protein</fullName>
    </submittedName>
</protein>
<sequence>ANMLDLRKDMDDARSQIDNTGGTMLYLSPGLRFTFNDTISLGLLYKEVVWKNLNDEANQQGGEGLEEYRFIATLSTAF</sequence>
<gene>
    <name evidence="1" type="ORF">MNBD_GAMMA17-591</name>
</gene>
<reference evidence="1" key="1">
    <citation type="submission" date="2018-06" db="EMBL/GenBank/DDBJ databases">
        <authorList>
            <person name="Zhirakovskaya E."/>
        </authorList>
    </citation>
    <scope>NUCLEOTIDE SEQUENCE</scope>
</reference>